<feature type="transmembrane region" description="Helical" evidence="7">
    <location>
        <begin position="272"/>
        <end position="290"/>
    </location>
</feature>
<feature type="transmembrane region" description="Helical" evidence="7">
    <location>
        <begin position="444"/>
        <end position="463"/>
    </location>
</feature>
<evidence type="ECO:0000256" key="7">
    <source>
        <dbReference type="SAM" id="Phobius"/>
    </source>
</evidence>
<dbReference type="GO" id="GO:0016020">
    <property type="term" value="C:membrane"/>
    <property type="evidence" value="ECO:0007669"/>
    <property type="project" value="InterPro"/>
</dbReference>
<evidence type="ECO:0000313" key="10">
    <source>
        <dbReference type="Proteomes" id="UP000540191"/>
    </source>
</evidence>
<evidence type="ECO:0000256" key="6">
    <source>
        <dbReference type="SAM" id="MobiDB-lite"/>
    </source>
</evidence>
<feature type="region of interest" description="Disordered" evidence="6">
    <location>
        <begin position="1"/>
        <end position="268"/>
    </location>
</feature>
<comment type="subcellular location">
    <subcellularLocation>
        <location evidence="1">Cell membrane</location>
        <topology evidence="1">Multi-pass membrane protein</topology>
    </subcellularLocation>
</comment>
<feature type="domain" description="Cytochrome b561 bacterial/Ni-hydrogenase" evidence="8">
    <location>
        <begin position="326"/>
        <end position="522"/>
    </location>
</feature>
<evidence type="ECO:0000313" key="9">
    <source>
        <dbReference type="EMBL" id="MBB4736465.1"/>
    </source>
</evidence>
<organism evidence="9 10">
    <name type="scientific">Micrococcus cohnii</name>
    <dbReference type="NCBI Taxonomy" id="993416"/>
    <lineage>
        <taxon>Bacteria</taxon>
        <taxon>Bacillati</taxon>
        <taxon>Actinomycetota</taxon>
        <taxon>Actinomycetes</taxon>
        <taxon>Micrococcales</taxon>
        <taxon>Micrococcaceae</taxon>
        <taxon>Micrococcus</taxon>
    </lineage>
</organism>
<name>A0A7W7GQN6_9MICC</name>
<dbReference type="AlphaFoldDB" id="A0A7W7GQN6"/>
<keyword evidence="4 7" id="KW-1133">Transmembrane helix</keyword>
<evidence type="ECO:0000259" key="8">
    <source>
        <dbReference type="Pfam" id="PF01292"/>
    </source>
</evidence>
<keyword evidence="2" id="KW-1003">Cell membrane</keyword>
<feature type="transmembrane region" description="Helical" evidence="7">
    <location>
        <begin position="385"/>
        <end position="405"/>
    </location>
</feature>
<feature type="compositionally biased region" description="Low complexity" evidence="6">
    <location>
        <begin position="188"/>
        <end position="219"/>
    </location>
</feature>
<keyword evidence="10" id="KW-1185">Reference proteome</keyword>
<dbReference type="GO" id="GO:0022904">
    <property type="term" value="P:respiratory electron transport chain"/>
    <property type="evidence" value="ECO:0007669"/>
    <property type="project" value="InterPro"/>
</dbReference>
<feature type="compositionally biased region" description="Low complexity" evidence="6">
    <location>
        <begin position="98"/>
        <end position="111"/>
    </location>
</feature>
<dbReference type="Pfam" id="PF01292">
    <property type="entry name" value="Ni_hydr_CYTB"/>
    <property type="match status" value="1"/>
</dbReference>
<dbReference type="InterPro" id="IPR011577">
    <property type="entry name" value="Cyt_b561_bac/Ni-Hgenase"/>
</dbReference>
<evidence type="ECO:0000256" key="4">
    <source>
        <dbReference type="ARBA" id="ARBA00022989"/>
    </source>
</evidence>
<dbReference type="InterPro" id="IPR016174">
    <property type="entry name" value="Di-haem_cyt_TM"/>
</dbReference>
<feature type="transmembrane region" description="Helical" evidence="7">
    <location>
        <begin position="323"/>
        <end position="343"/>
    </location>
</feature>
<dbReference type="RefSeq" id="WP_246418741.1">
    <property type="nucleotide sequence ID" value="NZ_JACHNA010000001.1"/>
</dbReference>
<proteinExistence type="predicted"/>
<keyword evidence="3 7" id="KW-0812">Transmembrane</keyword>
<evidence type="ECO:0000256" key="1">
    <source>
        <dbReference type="ARBA" id="ARBA00004651"/>
    </source>
</evidence>
<accession>A0A7W7GQN6</accession>
<reference evidence="9 10" key="1">
    <citation type="submission" date="2020-08" db="EMBL/GenBank/DDBJ databases">
        <title>Sequencing the genomes of 1000 actinobacteria strains.</title>
        <authorList>
            <person name="Klenk H.-P."/>
        </authorList>
    </citation>
    <scope>NUCLEOTIDE SEQUENCE [LARGE SCALE GENOMIC DNA]</scope>
    <source>
        <strain evidence="9 10">DSM 23974</strain>
    </source>
</reference>
<feature type="compositionally biased region" description="Low complexity" evidence="6">
    <location>
        <begin position="228"/>
        <end position="266"/>
    </location>
</feature>
<evidence type="ECO:0000256" key="2">
    <source>
        <dbReference type="ARBA" id="ARBA00022475"/>
    </source>
</evidence>
<dbReference type="Gene3D" id="1.20.950.20">
    <property type="entry name" value="Transmembrane di-heme cytochromes, Chain C"/>
    <property type="match status" value="1"/>
</dbReference>
<sequence length="565" mass="58841">MGKQRMAGYTPLKGAPEPIGMAAGGVAHDETAPAPVRGAAAPSVADATHDRATAPGAAAGPEGVTDGGSEAGPAEGPSMTGVPYEQRQRMAGYTPLRGASPGAAPAAAVGTGSPGGAQHEHASSAAEPGEVAAGTVPEPAPSTDRGAALAAPESQAESAARPDAQSAAPTGQRMKGYTPLKRPAVPQAPASTPDAGPTAAASATTASSPAEARPASAAPKQRMGGQQAAPHAAAAGATTPPSATKPSTTTSPATGEASAGTTAETSSSRRRLLVTVASVVLLALVAVLAARGLRTLEPVQQFIAQYDGHPRHPESAPIGLPAWLGWQHFLNMFLMVLIIRTGLQIRREQRPPAHFTPKENSLFSAKGAPPKKYSLTIWTHQALDLLWLLNGVVFVVLLFLTGQWMRIIPTDPFVFHHALSAGLQYLSLDWPAENGWVHYNALQMISYTLVVFVAAPLAALTGWRMSSWFPANSSGLAKAFPMEAARRVHFPVLLFFIGFLVVHVFLVLFTGLTRNLNYMYTGRDSADVWGLIVFLVSVAVIAVGWFFLKPQFLAPVASKFGTVGR</sequence>
<keyword evidence="5 7" id="KW-0472">Membrane</keyword>
<comment type="caution">
    <text evidence="9">The sequence shown here is derived from an EMBL/GenBank/DDBJ whole genome shotgun (WGS) entry which is preliminary data.</text>
</comment>
<evidence type="ECO:0000256" key="5">
    <source>
        <dbReference type="ARBA" id="ARBA00023136"/>
    </source>
</evidence>
<feature type="transmembrane region" description="Helical" evidence="7">
    <location>
        <begin position="528"/>
        <end position="548"/>
    </location>
</feature>
<protein>
    <recommendedName>
        <fullName evidence="8">Cytochrome b561 bacterial/Ni-hydrogenase domain-containing protein</fullName>
    </recommendedName>
</protein>
<dbReference type="EMBL" id="JACHNA010000001">
    <property type="protein sequence ID" value="MBB4736465.1"/>
    <property type="molecule type" value="Genomic_DNA"/>
</dbReference>
<gene>
    <name evidence="9" type="ORF">HDA30_001973</name>
</gene>
<dbReference type="SUPFAM" id="SSF81342">
    <property type="entry name" value="Transmembrane di-heme cytochromes"/>
    <property type="match status" value="1"/>
</dbReference>
<evidence type="ECO:0000256" key="3">
    <source>
        <dbReference type="ARBA" id="ARBA00022692"/>
    </source>
</evidence>
<feature type="transmembrane region" description="Helical" evidence="7">
    <location>
        <begin position="488"/>
        <end position="508"/>
    </location>
</feature>
<dbReference type="Proteomes" id="UP000540191">
    <property type="component" value="Unassembled WGS sequence"/>
</dbReference>